<keyword evidence="3" id="KW-0808">Transferase</keyword>
<sequence>MQAGGRAAAKAAASPPVKGLGLSISLPARNCSVDFRQHGYEVVTFVGRGQFGRAFRVRRLSDGSEWLAKQIDLTSLDERDRRMSLQEAELMQQLEHPSVVRCVESFVHNDMFLVIVMELCEKGDLSELLSERKKRHEYVDEILVRKWFLQLVEGLRYIHSKKILHRDLKPSNILLDNAQNVKIGDFGISRVMTTTLALAHTAVGTPQYMSPEMCENKPYTYKSDVWALGCVLFELCALTSAFESDSFLGLVWNIAFKPTGPLPVHYSPELSSVVHAMLEKDPQKRPAPAALLAHPFFVKGRKSGQKEEDLSTHSHPPSTGHSDTRQRLQHSASRSQETAVKSILHEGEVAPQLGEKPRYLRGRPDGLCTLKSEENSLYQGGGCEGAGCLEREQRRSEDCKRDTVLIGTEQDRGDKSLGALSGDVETSCSTRSLSAAEETVSLKLSLPRIENCEESPDRKTDSWRNIHGEIHGESFDSEKGDWEGSSTCNSPSWGENASRCSNNSSVHPGENTPRQTSSSRLGVPLSVLSPRRRHEEAKCSPHCCNSGSRASHSRSGAPDCRYRRNSLQADYFSQASASVQLHDQSPAGSRSARCLRVGSLEDCDPSPLNHCWEEARSHCQCHSVRKSREAGAEARQRCCLGIVPKECLRVRTDWEGGVQIVEQNGSCCGCKGGRSGKRESTASCLCGGHCGCGGVHAPEAATPHLFALSKSDQAKCEGFRKCRLQQRLRVPPIGSETKQHYFSEDTRPPETSFGGEHHLGVGDRVGRPFPAAHSCSLDHHSCSGVHTAEHKRHHSSVPLTDTRHWDAHAMRWDPVHGRSCNRVDSRFLSGGEPTQENYKEGRGNATDSKISRGDFRRRYGRGVFGLESREYAEVILGRLKRR</sequence>
<keyword evidence="4" id="KW-0547">Nucleotide-binding</keyword>
<gene>
    <name evidence="11" type="ORF">CSUI_005245</name>
</gene>
<name>A0A2C6KY70_9APIC</name>
<keyword evidence="5 11" id="KW-0418">Kinase</keyword>
<dbReference type="Gene3D" id="1.10.510.10">
    <property type="entry name" value="Transferase(Phosphotransferase) domain 1"/>
    <property type="match status" value="1"/>
</dbReference>
<dbReference type="CDD" id="cd08215">
    <property type="entry name" value="STKc_Nek"/>
    <property type="match status" value="1"/>
</dbReference>
<dbReference type="VEuPathDB" id="ToxoDB:CSUI_005245"/>
<evidence type="ECO:0000256" key="1">
    <source>
        <dbReference type="ARBA" id="ARBA00012513"/>
    </source>
</evidence>
<dbReference type="InterPro" id="IPR051131">
    <property type="entry name" value="NEK_Ser/Thr_kinase_NIMA"/>
</dbReference>
<feature type="compositionally biased region" description="Polar residues" evidence="9">
    <location>
        <begin position="484"/>
        <end position="520"/>
    </location>
</feature>
<evidence type="ECO:0000313" key="12">
    <source>
        <dbReference type="Proteomes" id="UP000221165"/>
    </source>
</evidence>
<reference evidence="11 12" key="1">
    <citation type="journal article" date="2017" name="Int. J. Parasitol.">
        <title>The genome of the protozoan parasite Cystoisospora suis and a reverse vaccinology approach to identify vaccine candidates.</title>
        <authorList>
            <person name="Palmieri N."/>
            <person name="Shrestha A."/>
            <person name="Ruttkowski B."/>
            <person name="Beck T."/>
            <person name="Vogl C."/>
            <person name="Tomley F."/>
            <person name="Blake D.P."/>
            <person name="Joachim A."/>
        </authorList>
    </citation>
    <scope>NUCLEOTIDE SEQUENCE [LARGE SCALE GENOMIC DNA]</scope>
    <source>
        <strain evidence="11 12">Wien I</strain>
    </source>
</reference>
<dbReference type="Proteomes" id="UP000221165">
    <property type="component" value="Unassembled WGS sequence"/>
</dbReference>
<keyword evidence="12" id="KW-1185">Reference proteome</keyword>
<dbReference type="SUPFAM" id="SSF56112">
    <property type="entry name" value="Protein kinase-like (PK-like)"/>
    <property type="match status" value="1"/>
</dbReference>
<comment type="caution">
    <text evidence="11">The sequence shown here is derived from an EMBL/GenBank/DDBJ whole genome shotgun (WGS) entry which is preliminary data.</text>
</comment>
<feature type="region of interest" description="Disordered" evidence="9">
    <location>
        <begin position="470"/>
        <end position="523"/>
    </location>
</feature>
<comment type="catalytic activity">
    <reaction evidence="7">
        <text>L-threonyl-[protein] + ATP = O-phospho-L-threonyl-[protein] + ADP + H(+)</text>
        <dbReference type="Rhea" id="RHEA:46608"/>
        <dbReference type="Rhea" id="RHEA-COMP:11060"/>
        <dbReference type="Rhea" id="RHEA-COMP:11605"/>
        <dbReference type="ChEBI" id="CHEBI:15378"/>
        <dbReference type="ChEBI" id="CHEBI:30013"/>
        <dbReference type="ChEBI" id="CHEBI:30616"/>
        <dbReference type="ChEBI" id="CHEBI:61977"/>
        <dbReference type="ChEBI" id="CHEBI:456216"/>
        <dbReference type="EC" id="2.7.11.1"/>
    </reaction>
</comment>
<evidence type="ECO:0000256" key="3">
    <source>
        <dbReference type="ARBA" id="ARBA00022679"/>
    </source>
</evidence>
<dbReference type="GO" id="GO:0005524">
    <property type="term" value="F:ATP binding"/>
    <property type="evidence" value="ECO:0007669"/>
    <property type="project" value="UniProtKB-KW"/>
</dbReference>
<dbReference type="InterPro" id="IPR008271">
    <property type="entry name" value="Ser/Thr_kinase_AS"/>
</dbReference>
<evidence type="ECO:0000313" key="11">
    <source>
        <dbReference type="EMBL" id="PHJ20915.1"/>
    </source>
</evidence>
<dbReference type="RefSeq" id="XP_067922600.1">
    <property type="nucleotide sequence ID" value="XM_068065422.1"/>
</dbReference>
<keyword evidence="2" id="KW-0723">Serine/threonine-protein kinase</keyword>
<feature type="region of interest" description="Disordered" evidence="9">
    <location>
        <begin position="538"/>
        <end position="559"/>
    </location>
</feature>
<evidence type="ECO:0000256" key="5">
    <source>
        <dbReference type="ARBA" id="ARBA00022777"/>
    </source>
</evidence>
<keyword evidence="6" id="KW-0067">ATP-binding</keyword>
<evidence type="ECO:0000256" key="8">
    <source>
        <dbReference type="ARBA" id="ARBA00048679"/>
    </source>
</evidence>
<dbReference type="AlphaFoldDB" id="A0A2C6KY70"/>
<dbReference type="PROSITE" id="PS50011">
    <property type="entry name" value="PROTEIN_KINASE_DOM"/>
    <property type="match status" value="1"/>
</dbReference>
<accession>A0A2C6KY70</accession>
<dbReference type="PANTHER" id="PTHR44899">
    <property type="entry name" value="CAMK FAMILY PROTEIN KINASE"/>
    <property type="match status" value="1"/>
</dbReference>
<feature type="region of interest" description="Disordered" evidence="9">
    <location>
        <begin position="303"/>
        <end position="361"/>
    </location>
</feature>
<feature type="domain" description="Protein kinase" evidence="10">
    <location>
        <begin position="40"/>
        <end position="297"/>
    </location>
</feature>
<comment type="catalytic activity">
    <reaction evidence="8">
        <text>L-seryl-[protein] + ATP = O-phospho-L-seryl-[protein] + ADP + H(+)</text>
        <dbReference type="Rhea" id="RHEA:17989"/>
        <dbReference type="Rhea" id="RHEA-COMP:9863"/>
        <dbReference type="Rhea" id="RHEA-COMP:11604"/>
        <dbReference type="ChEBI" id="CHEBI:15378"/>
        <dbReference type="ChEBI" id="CHEBI:29999"/>
        <dbReference type="ChEBI" id="CHEBI:30616"/>
        <dbReference type="ChEBI" id="CHEBI:83421"/>
        <dbReference type="ChEBI" id="CHEBI:456216"/>
        <dbReference type="EC" id="2.7.11.1"/>
    </reaction>
</comment>
<organism evidence="11 12">
    <name type="scientific">Cystoisospora suis</name>
    <dbReference type="NCBI Taxonomy" id="483139"/>
    <lineage>
        <taxon>Eukaryota</taxon>
        <taxon>Sar</taxon>
        <taxon>Alveolata</taxon>
        <taxon>Apicomplexa</taxon>
        <taxon>Conoidasida</taxon>
        <taxon>Coccidia</taxon>
        <taxon>Eucoccidiorida</taxon>
        <taxon>Eimeriorina</taxon>
        <taxon>Sarcocystidae</taxon>
        <taxon>Cystoisospora</taxon>
    </lineage>
</organism>
<proteinExistence type="predicted"/>
<evidence type="ECO:0000256" key="6">
    <source>
        <dbReference type="ARBA" id="ARBA00022840"/>
    </source>
</evidence>
<dbReference type="GO" id="GO:0004674">
    <property type="term" value="F:protein serine/threonine kinase activity"/>
    <property type="evidence" value="ECO:0007669"/>
    <property type="project" value="UniProtKB-KW"/>
</dbReference>
<dbReference type="PROSITE" id="PS00108">
    <property type="entry name" value="PROTEIN_KINASE_ST"/>
    <property type="match status" value="1"/>
</dbReference>
<protein>
    <recommendedName>
        <fullName evidence="1">non-specific serine/threonine protein kinase</fullName>
        <ecNumber evidence="1">2.7.11.1</ecNumber>
    </recommendedName>
</protein>
<dbReference type="GeneID" id="94428633"/>
<feature type="compositionally biased region" description="Basic and acidic residues" evidence="9">
    <location>
        <begin position="470"/>
        <end position="482"/>
    </location>
</feature>
<dbReference type="InterPro" id="IPR000719">
    <property type="entry name" value="Prot_kinase_dom"/>
</dbReference>
<feature type="compositionally biased region" description="Polar residues" evidence="9">
    <location>
        <begin position="329"/>
        <end position="339"/>
    </location>
</feature>
<evidence type="ECO:0000256" key="9">
    <source>
        <dbReference type="SAM" id="MobiDB-lite"/>
    </source>
</evidence>
<dbReference type="OrthoDB" id="248923at2759"/>
<feature type="compositionally biased region" description="Low complexity" evidence="9">
    <location>
        <begin position="546"/>
        <end position="557"/>
    </location>
</feature>
<dbReference type="InterPro" id="IPR011009">
    <property type="entry name" value="Kinase-like_dom_sf"/>
</dbReference>
<evidence type="ECO:0000259" key="10">
    <source>
        <dbReference type="PROSITE" id="PS50011"/>
    </source>
</evidence>
<dbReference type="EMBL" id="MIGC01002534">
    <property type="protein sequence ID" value="PHJ20915.1"/>
    <property type="molecule type" value="Genomic_DNA"/>
</dbReference>
<dbReference type="Pfam" id="PF00069">
    <property type="entry name" value="Pkinase"/>
    <property type="match status" value="1"/>
</dbReference>
<feature type="region of interest" description="Disordered" evidence="9">
    <location>
        <begin position="828"/>
        <end position="850"/>
    </location>
</feature>
<evidence type="ECO:0000256" key="7">
    <source>
        <dbReference type="ARBA" id="ARBA00047899"/>
    </source>
</evidence>
<evidence type="ECO:0000256" key="4">
    <source>
        <dbReference type="ARBA" id="ARBA00022741"/>
    </source>
</evidence>
<dbReference type="SMART" id="SM00220">
    <property type="entry name" value="S_TKc"/>
    <property type="match status" value="1"/>
</dbReference>
<dbReference type="EC" id="2.7.11.1" evidence="1"/>
<evidence type="ECO:0000256" key="2">
    <source>
        <dbReference type="ARBA" id="ARBA00022527"/>
    </source>
</evidence>